<evidence type="ECO:0000313" key="2">
    <source>
        <dbReference type="EMBL" id="EAR27695.1"/>
    </source>
</evidence>
<keyword evidence="3" id="KW-1185">Reference proteome</keyword>
<dbReference type="Pfam" id="PF07238">
    <property type="entry name" value="PilZ"/>
    <property type="match status" value="1"/>
</dbReference>
<dbReference type="AlphaFoldDB" id="A4CBF8"/>
<dbReference type="InterPro" id="IPR009875">
    <property type="entry name" value="PilZ_domain"/>
</dbReference>
<dbReference type="STRING" id="87626.PTD2_17775"/>
<organism evidence="2 3">
    <name type="scientific">Pseudoalteromonas tunicata D2</name>
    <dbReference type="NCBI Taxonomy" id="87626"/>
    <lineage>
        <taxon>Bacteria</taxon>
        <taxon>Pseudomonadati</taxon>
        <taxon>Pseudomonadota</taxon>
        <taxon>Gammaproteobacteria</taxon>
        <taxon>Alteromonadales</taxon>
        <taxon>Pseudoalteromonadaceae</taxon>
        <taxon>Pseudoalteromonas</taxon>
    </lineage>
</organism>
<protein>
    <recommendedName>
        <fullName evidence="1">PilZ domain-containing protein</fullName>
    </recommendedName>
</protein>
<gene>
    <name evidence="2" type="ORF">PTD2_17775</name>
</gene>
<dbReference type="SUPFAM" id="SSF141371">
    <property type="entry name" value="PilZ domain-like"/>
    <property type="match status" value="1"/>
</dbReference>
<feature type="domain" description="PilZ" evidence="1">
    <location>
        <begin position="8"/>
        <end position="86"/>
    </location>
</feature>
<comment type="caution">
    <text evidence="2">The sequence shown here is derived from an EMBL/GenBank/DDBJ whole genome shotgun (WGS) entry which is preliminary data.</text>
</comment>
<reference evidence="2 3" key="1">
    <citation type="submission" date="2006-02" db="EMBL/GenBank/DDBJ databases">
        <authorList>
            <person name="Moran M.A."/>
            <person name="Kjelleberg S."/>
            <person name="Egan S."/>
            <person name="Saunders N."/>
            <person name="Thomas T."/>
            <person name="Ferriera S."/>
            <person name="Johnson J."/>
            <person name="Kravitz S."/>
            <person name="Halpern A."/>
            <person name="Remington K."/>
            <person name="Beeson K."/>
            <person name="Tran B."/>
            <person name="Rogers Y.-H."/>
            <person name="Friedman R."/>
            <person name="Venter J.C."/>
        </authorList>
    </citation>
    <scope>NUCLEOTIDE SEQUENCE [LARGE SCALE GENOMIC DNA]</scope>
    <source>
        <strain evidence="2 3">D2</strain>
    </source>
</reference>
<dbReference type="EMBL" id="AAOH01000005">
    <property type="protein sequence ID" value="EAR27695.1"/>
    <property type="molecule type" value="Genomic_DNA"/>
</dbReference>
<sequence>MMVNAEVQLTLIDSEAGRQIDGVCRDLSATGMAIEIDEPIEMNITLKVKIASSNNSVPSLEALAKVVRCTSLESNEYLLGLEIIEMN</sequence>
<dbReference type="HOGENOM" id="CLU_180682_0_0_6"/>
<evidence type="ECO:0000313" key="3">
    <source>
        <dbReference type="Proteomes" id="UP000006201"/>
    </source>
</evidence>
<dbReference type="GO" id="GO:0035438">
    <property type="term" value="F:cyclic-di-GMP binding"/>
    <property type="evidence" value="ECO:0007669"/>
    <property type="project" value="InterPro"/>
</dbReference>
<name>A4CBF8_9GAMM</name>
<accession>A4CBF8</accession>
<dbReference type="Proteomes" id="UP000006201">
    <property type="component" value="Unassembled WGS sequence"/>
</dbReference>
<evidence type="ECO:0000259" key="1">
    <source>
        <dbReference type="Pfam" id="PF07238"/>
    </source>
</evidence>
<proteinExistence type="predicted"/>
<dbReference type="eggNOG" id="ENOG5033H7Q">
    <property type="taxonomic scope" value="Bacteria"/>
</dbReference>
<dbReference type="Gene3D" id="2.40.10.220">
    <property type="entry name" value="predicted glycosyltransferase like domains"/>
    <property type="match status" value="1"/>
</dbReference>